<proteinExistence type="predicted"/>
<accession>A0A9P8L369</accession>
<feature type="compositionally biased region" description="Polar residues" evidence="5">
    <location>
        <begin position="1"/>
        <end position="11"/>
    </location>
</feature>
<keyword evidence="8" id="KW-1185">Reference proteome</keyword>
<evidence type="ECO:0000256" key="3">
    <source>
        <dbReference type="ARBA" id="ARBA00059400"/>
    </source>
</evidence>
<sequence length="772" mass="85899">MAHATSVNQDDAQTRDEVDTTGVSNITEGSASGSSSESLQSTGRPNKYRGPPSTWRSWTETERLLATSLDQERAADLAIHLYNSHALKQRLWQPKAARAVQDWRSKERWHVPHGSAKTKATDGQDMFYPQRGWTAWPMRPELVPREGEGILRSGSLGAMSSWGPQEIKDSNPSEVLEDCIFGGVLKIAKERYRERDRRPAQQDGKDISRPLSSGSLQTAALSLAGEAKDSTAIRGHERGHSSSSSEPDISHSPSVPYSGLVPIADDEKAHGTFQPITRHLLSKFDSLLMGLHHAKEAYLSSSDEKALQSAQMRLKVDLPPNPGQANPPRKPLAAGDRTNLPKRRRGRPPKHPRVLAISTNPVIQHGTIRDDSALATKEEQRKVGRPRKYPRGFEKYQTYYMMRKLSNDPKIRSGSPLDGVGNESASDYAAESESEPSFHLSDSKSETPPPSIKKHRKTGNPETRAYYRIKKQGQTGLGDWSDVLGVASMVGWEPEAVSRAAARCSALFGEGMSFRTLAEEETFLGNGRIVEYRPDMISHPVVDGNCADYNTQGPVEPGRRPSTPRPEIYLASHVERNSGLLSPSGRHTRNYNMPGSPTPSERERADVELKAKEEVEQAALPYRWTQTIKDVEVTVPVPANIKGRDLDVLIKKSKLKGDLAKPILVDESTWTLETGSDGKKEVAVRLDKINKMEWWPNVLTHHPKIDTSKITPENSSLSDLDGETRTMVEKMMYDQRQKEIGKPTSDEQKKLDMLKKFQAEHPEMDFSNAKIS</sequence>
<dbReference type="InterPro" id="IPR019622">
    <property type="entry name" value="Rrn9_dom"/>
</dbReference>
<comment type="caution">
    <text evidence="7">The sequence shown here is derived from an EMBL/GenBank/DDBJ whole genome shotgun (WGS) entry which is preliminary data.</text>
</comment>
<dbReference type="GO" id="GO:0006457">
    <property type="term" value="P:protein folding"/>
    <property type="evidence" value="ECO:0007669"/>
    <property type="project" value="TreeGrafter"/>
</dbReference>
<evidence type="ECO:0000259" key="6">
    <source>
        <dbReference type="PROSITE" id="PS51203"/>
    </source>
</evidence>
<dbReference type="FunFam" id="2.60.40.790:FF:000001">
    <property type="entry name" value="Nuclear migration protein nudC"/>
    <property type="match status" value="1"/>
</dbReference>
<dbReference type="OrthoDB" id="416217at2759"/>
<dbReference type="Pfam" id="PF10680">
    <property type="entry name" value="RRN9"/>
    <property type="match status" value="1"/>
</dbReference>
<feature type="region of interest" description="Disordered" evidence="5">
    <location>
        <begin position="316"/>
        <end position="390"/>
    </location>
</feature>
<evidence type="ECO:0000256" key="2">
    <source>
        <dbReference type="ARBA" id="ARBA00022490"/>
    </source>
</evidence>
<feature type="region of interest" description="Disordered" evidence="5">
    <location>
        <begin position="579"/>
        <end position="601"/>
    </location>
</feature>
<dbReference type="AlphaFoldDB" id="A0A9P8L369"/>
<keyword evidence="2" id="KW-0963">Cytoplasm</keyword>
<dbReference type="SUPFAM" id="SSF49764">
    <property type="entry name" value="HSP20-like chaperones"/>
    <property type="match status" value="1"/>
</dbReference>
<feature type="compositionally biased region" description="Polar residues" evidence="5">
    <location>
        <begin position="590"/>
        <end position="599"/>
    </location>
</feature>
<dbReference type="PROSITE" id="PS51203">
    <property type="entry name" value="CS"/>
    <property type="match status" value="1"/>
</dbReference>
<dbReference type="EMBL" id="JAGHQL010000116">
    <property type="protein sequence ID" value="KAH0538259.1"/>
    <property type="molecule type" value="Genomic_DNA"/>
</dbReference>
<feature type="compositionally biased region" description="Polar residues" evidence="5">
    <location>
        <begin position="210"/>
        <end position="220"/>
    </location>
</feature>
<feature type="compositionally biased region" description="Basic residues" evidence="5">
    <location>
        <begin position="340"/>
        <end position="353"/>
    </location>
</feature>
<organism evidence="7 8">
    <name type="scientific">Glutinoglossum americanum</name>
    <dbReference type="NCBI Taxonomy" id="1670608"/>
    <lineage>
        <taxon>Eukaryota</taxon>
        <taxon>Fungi</taxon>
        <taxon>Dikarya</taxon>
        <taxon>Ascomycota</taxon>
        <taxon>Pezizomycotina</taxon>
        <taxon>Geoglossomycetes</taxon>
        <taxon>Geoglossales</taxon>
        <taxon>Geoglossaceae</taxon>
        <taxon>Glutinoglossum</taxon>
    </lineage>
</organism>
<comment type="function">
    <text evidence="3">Required for nuclear movement. May interact between microtubules and nuclei and/or may be involved in the generation of force used to move nuclei during interphase.</text>
</comment>
<dbReference type="InterPro" id="IPR007052">
    <property type="entry name" value="CS_dom"/>
</dbReference>
<feature type="compositionally biased region" description="Basic and acidic residues" evidence="5">
    <location>
        <begin position="226"/>
        <end position="240"/>
    </location>
</feature>
<dbReference type="Pfam" id="PF04969">
    <property type="entry name" value="CS"/>
    <property type="match status" value="1"/>
</dbReference>
<feature type="compositionally biased region" description="Basic and acidic residues" evidence="5">
    <location>
        <begin position="192"/>
        <end position="208"/>
    </location>
</feature>
<evidence type="ECO:0000313" key="7">
    <source>
        <dbReference type="EMBL" id="KAH0538259.1"/>
    </source>
</evidence>
<dbReference type="PANTHER" id="PTHR12356:SF3">
    <property type="entry name" value="NUCLEAR MIGRATION PROTEIN NUDC"/>
    <property type="match status" value="1"/>
</dbReference>
<reference evidence="7" key="1">
    <citation type="submission" date="2021-03" db="EMBL/GenBank/DDBJ databases">
        <title>Comparative genomics and phylogenomic investigation of the class Geoglossomycetes provide insights into ecological specialization and systematics.</title>
        <authorList>
            <person name="Melie T."/>
            <person name="Pirro S."/>
            <person name="Miller A.N."/>
            <person name="Quandt A."/>
        </authorList>
    </citation>
    <scope>NUCLEOTIDE SEQUENCE</scope>
    <source>
        <strain evidence="7">GBOQ0MN5Z8</strain>
    </source>
</reference>
<dbReference type="PANTHER" id="PTHR12356">
    <property type="entry name" value="NUCLEAR MOVEMENT PROTEIN NUDC"/>
    <property type="match status" value="1"/>
</dbReference>
<name>A0A9P8L369_9PEZI</name>
<dbReference type="GO" id="GO:0005737">
    <property type="term" value="C:cytoplasm"/>
    <property type="evidence" value="ECO:0007669"/>
    <property type="project" value="UniProtKB-SubCell"/>
</dbReference>
<dbReference type="InterPro" id="IPR008978">
    <property type="entry name" value="HSP20-like_chaperone"/>
</dbReference>
<feature type="compositionally biased region" description="Low complexity" evidence="5">
    <location>
        <begin position="241"/>
        <end position="254"/>
    </location>
</feature>
<gene>
    <name evidence="7" type="ORF">FGG08_005130</name>
</gene>
<feature type="compositionally biased region" description="Basic and acidic residues" evidence="5">
    <location>
        <begin position="367"/>
        <end position="382"/>
    </location>
</feature>
<evidence type="ECO:0000256" key="4">
    <source>
        <dbReference type="ARBA" id="ARBA00068398"/>
    </source>
</evidence>
<dbReference type="GO" id="GO:0051082">
    <property type="term" value="F:unfolded protein binding"/>
    <property type="evidence" value="ECO:0007669"/>
    <property type="project" value="TreeGrafter"/>
</dbReference>
<feature type="region of interest" description="Disordered" evidence="5">
    <location>
        <begin position="1"/>
        <end position="56"/>
    </location>
</feature>
<evidence type="ECO:0000256" key="1">
    <source>
        <dbReference type="ARBA" id="ARBA00004496"/>
    </source>
</evidence>
<comment type="subcellular location">
    <subcellularLocation>
        <location evidence="1">Cytoplasm</location>
    </subcellularLocation>
</comment>
<dbReference type="InterPro" id="IPR037898">
    <property type="entry name" value="NudC_fam"/>
</dbReference>
<feature type="region of interest" description="Disordered" evidence="5">
    <location>
        <begin position="407"/>
        <end position="464"/>
    </location>
</feature>
<dbReference type="CDD" id="cd06467">
    <property type="entry name" value="p23_NUDC_like"/>
    <property type="match status" value="1"/>
</dbReference>
<dbReference type="Proteomes" id="UP000698800">
    <property type="component" value="Unassembled WGS sequence"/>
</dbReference>
<feature type="region of interest" description="Disordered" evidence="5">
    <location>
        <begin position="192"/>
        <end position="261"/>
    </location>
</feature>
<dbReference type="Gene3D" id="2.60.40.790">
    <property type="match status" value="1"/>
</dbReference>
<protein>
    <recommendedName>
        <fullName evidence="4">Nuclear movement protein nudC</fullName>
    </recommendedName>
</protein>
<feature type="domain" description="CS" evidence="6">
    <location>
        <begin position="617"/>
        <end position="699"/>
    </location>
</feature>
<feature type="compositionally biased region" description="Low complexity" evidence="5">
    <location>
        <begin position="28"/>
        <end position="38"/>
    </location>
</feature>
<evidence type="ECO:0000313" key="8">
    <source>
        <dbReference type="Proteomes" id="UP000698800"/>
    </source>
</evidence>
<evidence type="ECO:0000256" key="5">
    <source>
        <dbReference type="SAM" id="MobiDB-lite"/>
    </source>
</evidence>